<gene>
    <name evidence="2" type="ORF">N186_00865</name>
</gene>
<dbReference type="Proteomes" id="UP000015543">
    <property type="component" value="Chromosome"/>
</dbReference>
<dbReference type="KEGG" id="thb:N186_00865"/>
<keyword evidence="1" id="KW-0812">Transmembrane</keyword>
<evidence type="ECO:0000256" key="1">
    <source>
        <dbReference type="SAM" id="Phobius"/>
    </source>
</evidence>
<reference evidence="2 3" key="1">
    <citation type="journal article" date="2013" name="Genome Announc.">
        <title>Complete Genomic Sequence of 'Thermofilum adornatus' Strain 1910bT, a Hyperthermophilic Anaerobic Organotrophic Crenarchaeon.</title>
        <authorList>
            <person name="Dominova I.N."/>
            <person name="Kublanov I.V."/>
            <person name="Podosokorskaya O.A."/>
            <person name="Derbikova K.S."/>
            <person name="Patrushev M.V."/>
            <person name="Toshchakov S.V."/>
        </authorList>
    </citation>
    <scope>NUCLEOTIDE SEQUENCE [LARGE SCALE GENOMIC DNA]</scope>
    <source>
        <strain evidence="3">1910b</strain>
    </source>
</reference>
<dbReference type="EMBL" id="CP006646">
    <property type="protein sequence ID" value="AGT34571.1"/>
    <property type="molecule type" value="Genomic_DNA"/>
</dbReference>
<accession>S5ZJB8</accession>
<proteinExistence type="predicted"/>
<dbReference type="AlphaFoldDB" id="S5ZJB8"/>
<name>S5ZJB8_9CREN</name>
<evidence type="ECO:0000313" key="3">
    <source>
        <dbReference type="Proteomes" id="UP000015543"/>
    </source>
</evidence>
<evidence type="ECO:0000313" key="2">
    <source>
        <dbReference type="EMBL" id="AGT34571.1"/>
    </source>
</evidence>
<dbReference type="HOGENOM" id="CLU_2748402_0_0_2"/>
<keyword evidence="3" id="KW-1185">Reference proteome</keyword>
<keyword evidence="1" id="KW-1133">Transmembrane helix</keyword>
<keyword evidence="1" id="KW-0472">Membrane</keyword>
<protein>
    <submittedName>
        <fullName evidence="2">Uncharacterized protein</fullName>
    </submittedName>
</protein>
<feature type="transmembrane region" description="Helical" evidence="1">
    <location>
        <begin position="30"/>
        <end position="49"/>
    </location>
</feature>
<sequence length="70" mass="8249">MIGSPYRKSLTKDKSLTFNLMFDQLKISHIFAKNLSASLLYFCIITSLLRKPSMKKLYRFCFKFLNDQTC</sequence>
<organism evidence="2 3">
    <name type="scientific">Thermofilum adornatum</name>
    <dbReference type="NCBI Taxonomy" id="1365176"/>
    <lineage>
        <taxon>Archaea</taxon>
        <taxon>Thermoproteota</taxon>
        <taxon>Thermoprotei</taxon>
        <taxon>Thermofilales</taxon>
        <taxon>Thermofilaceae</taxon>
        <taxon>Thermofilum</taxon>
    </lineage>
</organism>